<dbReference type="Proteomes" id="UP000217785">
    <property type="component" value="Unassembled WGS sequence"/>
</dbReference>
<dbReference type="AlphaFoldDB" id="A0A292YKF6"/>
<accession>A0A292YKF6</accession>
<gene>
    <name evidence="2" type="ORF">EFBL_0861</name>
</gene>
<name>A0A292YKF6_9BACL</name>
<reference evidence="3" key="1">
    <citation type="submission" date="2017-07" db="EMBL/GenBank/DDBJ databases">
        <title>Draft genome sequence of Effusibacillus lacus strain skLN1.</title>
        <authorList>
            <person name="Watanabe M."/>
            <person name="Kojima H."/>
            <person name="Fukui M."/>
        </authorList>
    </citation>
    <scope>NUCLEOTIDE SEQUENCE [LARGE SCALE GENOMIC DNA]</scope>
    <source>
        <strain evidence="3">skLN1</strain>
    </source>
</reference>
<comment type="caution">
    <text evidence="2">The sequence shown here is derived from an EMBL/GenBank/DDBJ whole genome shotgun (WGS) entry which is preliminary data.</text>
</comment>
<organism evidence="2 3">
    <name type="scientific">Effusibacillus lacus</name>
    <dbReference type="NCBI Taxonomy" id="1348429"/>
    <lineage>
        <taxon>Bacteria</taxon>
        <taxon>Bacillati</taxon>
        <taxon>Bacillota</taxon>
        <taxon>Bacilli</taxon>
        <taxon>Bacillales</taxon>
        <taxon>Alicyclobacillaceae</taxon>
        <taxon>Effusibacillus</taxon>
    </lineage>
</organism>
<keyword evidence="3" id="KW-1185">Reference proteome</keyword>
<dbReference type="RefSeq" id="WP_096180936.1">
    <property type="nucleotide sequence ID" value="NZ_BDUF01000018.1"/>
</dbReference>
<evidence type="ECO:0000259" key="1">
    <source>
        <dbReference type="Pfam" id="PF00882"/>
    </source>
</evidence>
<dbReference type="InterPro" id="IPR029002">
    <property type="entry name" value="PLPC/GPLD1"/>
</dbReference>
<evidence type="ECO:0000313" key="3">
    <source>
        <dbReference type="Proteomes" id="UP000217785"/>
    </source>
</evidence>
<feature type="domain" description="Phospholipase C/D" evidence="1">
    <location>
        <begin position="6"/>
        <end position="134"/>
    </location>
</feature>
<sequence>MPNIWTHLIFGQEVLRRIGRTDLLKPETTNVFNLGCQGPDFLFYHNFLPWQTDTRANVMGELIHHKHCGPFLVEMVLQMRGRQLHDPTVIYVLGFLTHHVLDRNMHPYIHYKSGYKKWNHQRYEVILDTIMAEKFLGLATWNTPVWKQFYIGDDFPEGVVDMFRKAAIKFFPEQANRMQDGDWSQAYRDMVRTQQIFHDPYGIKRLITFGKIEPMVYKRKNPPRDYLNENHAEWHHPAIPEETSNSSVWDLWEQALADGETVLRAAVEFLELSLQGTETSGENLLVEKIGNLSYDTGKPCGSHLELRYADPIV</sequence>
<dbReference type="OrthoDB" id="9810528at2"/>
<proteinExistence type="predicted"/>
<protein>
    <recommendedName>
        <fullName evidence="1">Phospholipase C/D domain-containing protein</fullName>
    </recommendedName>
</protein>
<dbReference type="Pfam" id="PF00882">
    <property type="entry name" value="Zn_dep_PLPC"/>
    <property type="match status" value="1"/>
</dbReference>
<dbReference type="EMBL" id="BDUF01000018">
    <property type="protein sequence ID" value="GAX89243.1"/>
    <property type="molecule type" value="Genomic_DNA"/>
</dbReference>
<evidence type="ECO:0000313" key="2">
    <source>
        <dbReference type="EMBL" id="GAX89243.1"/>
    </source>
</evidence>